<dbReference type="EMBL" id="KI394358">
    <property type="protein sequence ID" value="ERN03507.1"/>
    <property type="molecule type" value="Genomic_DNA"/>
</dbReference>
<dbReference type="PANTHER" id="PTHR46043">
    <property type="entry name" value="ARM REPEAT SUPERFAMILY PROTEIN"/>
    <property type="match status" value="1"/>
</dbReference>
<dbReference type="Pfam" id="PF00514">
    <property type="entry name" value="Arm"/>
    <property type="match status" value="1"/>
</dbReference>
<accession>W1P0Z1</accession>
<evidence type="ECO:0000313" key="4">
    <source>
        <dbReference type="Proteomes" id="UP000017836"/>
    </source>
</evidence>
<dbReference type="InterPro" id="IPR016024">
    <property type="entry name" value="ARM-type_fold"/>
</dbReference>
<dbReference type="Pfam" id="PF23005">
    <property type="entry name" value="DUF7032"/>
    <property type="match status" value="1"/>
</dbReference>
<dbReference type="PANTHER" id="PTHR46043:SF5">
    <property type="entry name" value="ARM REPEAT SUPERFAMILY PROTEIN"/>
    <property type="match status" value="1"/>
</dbReference>
<dbReference type="Gramene" id="ERN03507">
    <property type="protein sequence ID" value="ERN03507"/>
    <property type="gene ID" value="AMTR_s00003p00270250"/>
</dbReference>
<dbReference type="InterPro" id="IPR000225">
    <property type="entry name" value="Armadillo"/>
</dbReference>
<evidence type="ECO:0000256" key="1">
    <source>
        <dbReference type="SAM" id="MobiDB-lite"/>
    </source>
</evidence>
<protein>
    <recommendedName>
        <fullName evidence="2">DUF7032 domain-containing protein</fullName>
    </recommendedName>
</protein>
<dbReference type="OMA" id="SRDDMKF"/>
<dbReference type="InterPro" id="IPR054296">
    <property type="entry name" value="DUF7032"/>
</dbReference>
<keyword evidence="4" id="KW-1185">Reference proteome</keyword>
<feature type="region of interest" description="Disordered" evidence="1">
    <location>
        <begin position="1"/>
        <end position="32"/>
    </location>
</feature>
<dbReference type="eggNOG" id="KOG0167">
    <property type="taxonomic scope" value="Eukaryota"/>
</dbReference>
<dbReference type="SMART" id="SM00185">
    <property type="entry name" value="ARM"/>
    <property type="match status" value="5"/>
</dbReference>
<organism evidence="3 4">
    <name type="scientific">Amborella trichopoda</name>
    <dbReference type="NCBI Taxonomy" id="13333"/>
    <lineage>
        <taxon>Eukaryota</taxon>
        <taxon>Viridiplantae</taxon>
        <taxon>Streptophyta</taxon>
        <taxon>Embryophyta</taxon>
        <taxon>Tracheophyta</taxon>
        <taxon>Spermatophyta</taxon>
        <taxon>Magnoliopsida</taxon>
        <taxon>Amborellales</taxon>
        <taxon>Amborellaceae</taxon>
        <taxon>Amborella</taxon>
    </lineage>
</organism>
<dbReference type="Gene3D" id="1.25.10.10">
    <property type="entry name" value="Leucine-rich Repeat Variant"/>
    <property type="match status" value="2"/>
</dbReference>
<reference evidence="4" key="1">
    <citation type="journal article" date="2013" name="Science">
        <title>The Amborella genome and the evolution of flowering plants.</title>
        <authorList>
            <consortium name="Amborella Genome Project"/>
        </authorList>
    </citation>
    <scope>NUCLEOTIDE SEQUENCE [LARGE SCALE GENOMIC DNA]</scope>
</reference>
<dbReference type="KEGG" id="atr:18431653"/>
<evidence type="ECO:0000259" key="2">
    <source>
        <dbReference type="Pfam" id="PF23005"/>
    </source>
</evidence>
<feature type="domain" description="DUF7032" evidence="2">
    <location>
        <begin position="39"/>
        <end position="147"/>
    </location>
</feature>
<dbReference type="AlphaFoldDB" id="W1P0Z1"/>
<gene>
    <name evidence="3" type="ORF">AMTR_s00003p00270250</name>
</gene>
<proteinExistence type="predicted"/>
<sequence>MKGEEGQEQRDEEGEKDEESRGPPENPNSRDPLAGIRQLVVLISSVIARTYSTKVFSIKWQAIRNKLDHLSSGLATASGFNNSSENPRFSDLIPAVTSTLHYCEDLARSCTELSYSGKLLMQSDLDVLSGKLDLHRRHLDEVYKAGILPHNYAIIVSRPPPGSSRQDMNFFVRDLFTRLQIGNQEIKNQALLALSEILEEDEKYARVISETGDMDYLVRLLDSEDPSVKEKTTIVVSSIAGFEACKSQLIEAMAIPPLIRVLETGGALAKESSATSLYKLTLNSENVWSLTAHGGVTALLKACRQSNGAVTAPSAAVLRNLASVDEIRRFMAEEGVIPVMVNLLRSGHEAAKIYASEFLQLMAGTDENNREEIVRGGGIQALVSLLETSSSLKARDSGFRAIQTFCSSPKYACPLIGSGFLHQVLVFLKSGEFSGQEPALKALLKISMISDETKKAIGDAGLMAELVKLLDAKSPVVKETAAETLSSLLMLSKNRKKFLMEDYNVSKLLQLLDPEDEKLMFKKFLLSALVSITRSNSGRKKIASSESLQYLQKLAETEVIEAKRVIRKLSGNKLMSILSGKWRA</sequence>
<name>W1P0Z1_AMBTC</name>
<dbReference type="Proteomes" id="UP000017836">
    <property type="component" value="Unassembled WGS sequence"/>
</dbReference>
<dbReference type="OrthoDB" id="7537227at2759"/>
<dbReference type="HOGENOM" id="CLU_024029_0_0_1"/>
<dbReference type="InterPro" id="IPR011989">
    <property type="entry name" value="ARM-like"/>
</dbReference>
<dbReference type="SUPFAM" id="SSF48371">
    <property type="entry name" value="ARM repeat"/>
    <property type="match status" value="1"/>
</dbReference>
<evidence type="ECO:0000313" key="3">
    <source>
        <dbReference type="EMBL" id="ERN03507.1"/>
    </source>
</evidence>